<feature type="domain" description="HTH cro/C1-type" evidence="1">
    <location>
        <begin position="51"/>
        <end position="92"/>
    </location>
</feature>
<dbReference type="EMBL" id="QIBX01000005">
    <property type="protein sequence ID" value="RNL40576.1"/>
    <property type="molecule type" value="Genomic_DNA"/>
</dbReference>
<dbReference type="Gene3D" id="1.10.260.40">
    <property type="entry name" value="lambda repressor-like DNA-binding domains"/>
    <property type="match status" value="1"/>
</dbReference>
<comment type="caution">
    <text evidence="2">The sequence shown here is derived from an EMBL/GenBank/DDBJ whole genome shotgun (WGS) entry which is preliminary data.</text>
</comment>
<evidence type="ECO:0000313" key="3">
    <source>
        <dbReference type="Proteomes" id="UP000269591"/>
    </source>
</evidence>
<organism evidence="2 3">
    <name type="scientific">Slackia equolifaciens</name>
    <dbReference type="NCBI Taxonomy" id="498718"/>
    <lineage>
        <taxon>Bacteria</taxon>
        <taxon>Bacillati</taxon>
        <taxon>Actinomycetota</taxon>
        <taxon>Coriobacteriia</taxon>
        <taxon>Eggerthellales</taxon>
        <taxon>Eggerthellaceae</taxon>
        <taxon>Slackia</taxon>
    </lineage>
</organism>
<dbReference type="InterPro" id="IPR014057">
    <property type="entry name" value="HI1420"/>
</dbReference>
<reference evidence="3" key="1">
    <citation type="submission" date="2018-05" db="EMBL/GenBank/DDBJ databases">
        <title>Genome Sequencing of selected type strains of the family Eggerthellaceae.</title>
        <authorList>
            <person name="Danylec N."/>
            <person name="Stoll D.A."/>
            <person name="Doetsch A."/>
            <person name="Huch M."/>
        </authorList>
    </citation>
    <scope>NUCLEOTIDE SEQUENCE [LARGE SCALE GENOMIC DNA]</scope>
    <source>
        <strain evidence="3">DSM 24851</strain>
    </source>
</reference>
<name>A0A3N0B1W2_9ACTN</name>
<keyword evidence="3" id="KW-1185">Reference proteome</keyword>
<dbReference type="PANTHER" id="PTHR40275:SF1">
    <property type="entry name" value="SSL7038 PROTEIN"/>
    <property type="match status" value="1"/>
</dbReference>
<sequence length="105" mass="11965">MRTKFTSWDIQEYLKTEEDIADYLNAAIEENDPEFLQVALGDIARARGMMELSRQTGLSREHLYRALSKDGNPRIKTVEKILDALGVEMVFRKKSPKGKSADSVM</sequence>
<dbReference type="PANTHER" id="PTHR40275">
    <property type="entry name" value="SSL7038 PROTEIN"/>
    <property type="match status" value="1"/>
</dbReference>
<accession>A0A3N0B1W2</accession>
<dbReference type="Proteomes" id="UP000269591">
    <property type="component" value="Unassembled WGS sequence"/>
</dbReference>
<dbReference type="NCBIfam" id="TIGR02684">
    <property type="entry name" value="dnstrm_HI1420"/>
    <property type="match status" value="1"/>
</dbReference>
<evidence type="ECO:0000259" key="1">
    <source>
        <dbReference type="PROSITE" id="PS50943"/>
    </source>
</evidence>
<dbReference type="CDD" id="cd00093">
    <property type="entry name" value="HTH_XRE"/>
    <property type="match status" value="1"/>
</dbReference>
<dbReference type="SUPFAM" id="SSF47413">
    <property type="entry name" value="lambda repressor-like DNA-binding domains"/>
    <property type="match status" value="1"/>
</dbReference>
<dbReference type="AlphaFoldDB" id="A0A3N0B1W2"/>
<dbReference type="InterPro" id="IPR010982">
    <property type="entry name" value="Lambda_DNA-bd_dom_sf"/>
</dbReference>
<evidence type="ECO:0000313" key="2">
    <source>
        <dbReference type="EMBL" id="RNL40576.1"/>
    </source>
</evidence>
<dbReference type="Pfam" id="PF21716">
    <property type="entry name" value="dnstrm_HI1420"/>
    <property type="match status" value="1"/>
</dbReference>
<proteinExistence type="predicted"/>
<dbReference type="GO" id="GO:0003677">
    <property type="term" value="F:DNA binding"/>
    <property type="evidence" value="ECO:0007669"/>
    <property type="project" value="InterPro"/>
</dbReference>
<protein>
    <submittedName>
        <fullName evidence="2">Putative addiction module antidote protein</fullName>
    </submittedName>
</protein>
<dbReference type="InterPro" id="IPR001387">
    <property type="entry name" value="Cro/C1-type_HTH"/>
</dbReference>
<gene>
    <name evidence="2" type="ORF">DMP06_04190</name>
</gene>
<dbReference type="PROSITE" id="PS50943">
    <property type="entry name" value="HTH_CROC1"/>
    <property type="match status" value="1"/>
</dbReference>
<dbReference type="OrthoDB" id="9798416at2"/>
<dbReference type="RefSeq" id="WP_123208501.1">
    <property type="nucleotide sequence ID" value="NZ_JBHTHO010000003.1"/>
</dbReference>